<sequence>MASSALPVLICPATTHGPPPRFLLSLPYHDHHRMSRTQAFDQAAPVSDDSSPTPHTPSLIAVDERAVKQHETILLSRLFGPQEGSKTNECKQTFKTVLRWHVNLITSLNVI</sequence>
<proteinExistence type="predicted"/>
<protein>
    <submittedName>
        <fullName evidence="2">Uncharacterized protein</fullName>
    </submittedName>
</protein>
<dbReference type="EMBL" id="JAGGNH010000029">
    <property type="protein sequence ID" value="KAJ0961323.1"/>
    <property type="molecule type" value="Genomic_DNA"/>
</dbReference>
<gene>
    <name evidence="2" type="ORF">J5N97_000661</name>
</gene>
<name>A0A9D5H2Y2_9LILI</name>
<dbReference type="Proteomes" id="UP001085076">
    <property type="component" value="Unassembled WGS sequence"/>
</dbReference>
<comment type="caution">
    <text evidence="2">The sequence shown here is derived from an EMBL/GenBank/DDBJ whole genome shotgun (WGS) entry which is preliminary data.</text>
</comment>
<feature type="compositionally biased region" description="Low complexity" evidence="1">
    <location>
        <begin position="45"/>
        <end position="58"/>
    </location>
</feature>
<reference evidence="2 3" key="1">
    <citation type="journal article" date="2022" name="Hortic Res">
        <title>The genome of Dioscorea zingiberensis sheds light on the biosynthesis, origin and evolution of the medicinally important diosgenin saponins.</title>
        <authorList>
            <person name="Li Y."/>
            <person name="Tan C."/>
            <person name="Li Z."/>
            <person name="Guo J."/>
            <person name="Li S."/>
            <person name="Chen X."/>
            <person name="Wang C."/>
            <person name="Dai X."/>
            <person name="Yang H."/>
            <person name="Song W."/>
            <person name="Hou L."/>
            <person name="Xu J."/>
            <person name="Tong Z."/>
            <person name="Xu A."/>
            <person name="Yuan X."/>
            <person name="Wang W."/>
            <person name="Yang Q."/>
            <person name="Chen L."/>
            <person name="Sun Z."/>
            <person name="Wang K."/>
            <person name="Pan B."/>
            <person name="Chen J."/>
            <person name="Bao Y."/>
            <person name="Liu F."/>
            <person name="Qi X."/>
            <person name="Gang D.R."/>
            <person name="Wen J."/>
            <person name="Li J."/>
        </authorList>
    </citation>
    <scope>NUCLEOTIDE SEQUENCE [LARGE SCALE GENOMIC DNA]</scope>
    <source>
        <strain evidence="2">Dzin_1.0</strain>
    </source>
</reference>
<evidence type="ECO:0000313" key="3">
    <source>
        <dbReference type="Proteomes" id="UP001085076"/>
    </source>
</evidence>
<organism evidence="2 3">
    <name type="scientific">Dioscorea zingiberensis</name>
    <dbReference type="NCBI Taxonomy" id="325984"/>
    <lineage>
        <taxon>Eukaryota</taxon>
        <taxon>Viridiplantae</taxon>
        <taxon>Streptophyta</taxon>
        <taxon>Embryophyta</taxon>
        <taxon>Tracheophyta</taxon>
        <taxon>Spermatophyta</taxon>
        <taxon>Magnoliopsida</taxon>
        <taxon>Liliopsida</taxon>
        <taxon>Dioscoreales</taxon>
        <taxon>Dioscoreaceae</taxon>
        <taxon>Dioscorea</taxon>
    </lineage>
</organism>
<dbReference type="AlphaFoldDB" id="A0A9D5H2Y2"/>
<evidence type="ECO:0000313" key="2">
    <source>
        <dbReference type="EMBL" id="KAJ0961323.1"/>
    </source>
</evidence>
<accession>A0A9D5H2Y2</accession>
<keyword evidence="3" id="KW-1185">Reference proteome</keyword>
<evidence type="ECO:0000256" key="1">
    <source>
        <dbReference type="SAM" id="MobiDB-lite"/>
    </source>
</evidence>
<feature type="region of interest" description="Disordered" evidence="1">
    <location>
        <begin position="35"/>
        <end position="58"/>
    </location>
</feature>